<sequence length="62" mass="7763">MNYQYPYYYPNYAGRTEASMPMMGMDEMKQMMMEHMKMTQQIKEKADMIDERLRKMEEKMMW</sequence>
<comment type="caution">
    <text evidence="1">The sequence shown here is derived from an EMBL/GenBank/DDBJ whole genome shotgun (WGS) entry which is preliminary data.</text>
</comment>
<accession>A0ABQ5TTF4</accession>
<gene>
    <name evidence="1" type="ORF">MACH08_42110</name>
</gene>
<dbReference type="Proteomes" id="UP001275436">
    <property type="component" value="Unassembled WGS sequence"/>
</dbReference>
<protein>
    <recommendedName>
        <fullName evidence="3">DUF342 domain-containing protein</fullName>
    </recommendedName>
</protein>
<keyword evidence="2" id="KW-1185">Reference proteome</keyword>
<evidence type="ECO:0000313" key="1">
    <source>
        <dbReference type="EMBL" id="GLO68427.1"/>
    </source>
</evidence>
<evidence type="ECO:0000313" key="2">
    <source>
        <dbReference type="Proteomes" id="UP001275436"/>
    </source>
</evidence>
<evidence type="ECO:0008006" key="3">
    <source>
        <dbReference type="Google" id="ProtNLM"/>
    </source>
</evidence>
<proteinExistence type="predicted"/>
<organism evidence="1 2">
    <name type="scientific">Oceanobacillus kimchii</name>
    <dbReference type="NCBI Taxonomy" id="746691"/>
    <lineage>
        <taxon>Bacteria</taxon>
        <taxon>Bacillati</taxon>
        <taxon>Bacillota</taxon>
        <taxon>Bacilli</taxon>
        <taxon>Bacillales</taxon>
        <taxon>Bacillaceae</taxon>
        <taxon>Oceanobacillus</taxon>
    </lineage>
</organism>
<reference evidence="1 2" key="1">
    <citation type="submission" date="2023-02" db="EMBL/GenBank/DDBJ databases">
        <title>Oceanobacillus kimchii IFOP_LL358 isolated form Alexandrium catenella lab strain.</title>
        <authorList>
            <person name="Gajardo G."/>
            <person name="Ueki S."/>
            <person name="Maruyama F."/>
        </authorList>
    </citation>
    <scope>NUCLEOTIDE SEQUENCE [LARGE SCALE GENOMIC DNA]</scope>
    <source>
        <strain evidence="1 2">IFOP_LL358</strain>
    </source>
</reference>
<dbReference type="RefSeq" id="WP_317958656.1">
    <property type="nucleotide sequence ID" value="NZ_BSKO01000002.1"/>
</dbReference>
<dbReference type="EMBL" id="BSKO01000002">
    <property type="protein sequence ID" value="GLO68427.1"/>
    <property type="molecule type" value="Genomic_DNA"/>
</dbReference>
<name>A0ABQ5TTF4_9BACI</name>